<dbReference type="Pfam" id="PF12937">
    <property type="entry name" value="F-box-like"/>
    <property type="match status" value="1"/>
</dbReference>
<proteinExistence type="predicted"/>
<feature type="domain" description="F-box" evidence="1">
    <location>
        <begin position="20"/>
        <end position="77"/>
    </location>
</feature>
<sequence length="413" mass="46608">MYDPSSVTDINHSHCMSHIVRLPHEIFLSIFKHLDTFAHSHVGANDSCQDILRDLFQCAVVNRAFYAATMPLLWRSPNSAIPMPWYSSLETFTFLDCLESSSRPAHLVRHIRRLDFHSSDVMDRIVPFLSCMSLLEELRISSISTSGTIGLMGLVNTALRQEILPLCPRLKSISFNSFTFSPQTLVALSQECRHIEALVLDSCVGMSDADLESLFASYHSTLTTLTFRYEIWCYPFNRHVDLFQLQKLTHLSLTNFPGMGIDFFRYGRFPHLKDCHIRDKEAVRFSSDAAGILLTFLCAHPLLQRLTLSQCRVGNRALSGMTPAVIPRLHYLNLSGNGRRFSPQILRRLVRKCPELSTVCLHGCHLASQSFAEVSQKPVGTLSRDDIIKIRLSDLDLGATTDESDESDDLQAS</sequence>
<dbReference type="STRING" id="4829.A0A168TCH3"/>
<dbReference type="Gene3D" id="1.20.1280.50">
    <property type="match status" value="1"/>
</dbReference>
<accession>A0A168TCH3</accession>
<keyword evidence="3" id="KW-1185">Reference proteome</keyword>
<organism evidence="2">
    <name type="scientific">Absidia glauca</name>
    <name type="common">Pin mould</name>
    <dbReference type="NCBI Taxonomy" id="4829"/>
    <lineage>
        <taxon>Eukaryota</taxon>
        <taxon>Fungi</taxon>
        <taxon>Fungi incertae sedis</taxon>
        <taxon>Mucoromycota</taxon>
        <taxon>Mucoromycotina</taxon>
        <taxon>Mucoromycetes</taxon>
        <taxon>Mucorales</taxon>
        <taxon>Cunninghamellaceae</taxon>
        <taxon>Absidia</taxon>
    </lineage>
</organism>
<dbReference type="InParanoid" id="A0A168TCH3"/>
<dbReference type="PANTHER" id="PTHR13318">
    <property type="entry name" value="PARTNER OF PAIRED, ISOFORM B-RELATED"/>
    <property type="match status" value="1"/>
</dbReference>
<dbReference type="Proteomes" id="UP000078561">
    <property type="component" value="Unassembled WGS sequence"/>
</dbReference>
<evidence type="ECO:0000313" key="2">
    <source>
        <dbReference type="EMBL" id="SAM09830.1"/>
    </source>
</evidence>
<dbReference type="InterPro" id="IPR001810">
    <property type="entry name" value="F-box_dom"/>
</dbReference>
<dbReference type="AlphaFoldDB" id="A0A168TCH3"/>
<dbReference type="GO" id="GO:0019005">
    <property type="term" value="C:SCF ubiquitin ligase complex"/>
    <property type="evidence" value="ECO:0007669"/>
    <property type="project" value="TreeGrafter"/>
</dbReference>
<dbReference type="SUPFAM" id="SSF52047">
    <property type="entry name" value="RNI-like"/>
    <property type="match status" value="1"/>
</dbReference>
<dbReference type="OrthoDB" id="10257471at2759"/>
<protein>
    <recommendedName>
        <fullName evidence="1">F-box domain-containing protein</fullName>
    </recommendedName>
</protein>
<reference evidence="2" key="1">
    <citation type="submission" date="2016-04" db="EMBL/GenBank/DDBJ databases">
        <authorList>
            <person name="Evans L.H."/>
            <person name="Alamgir A."/>
            <person name="Owens N."/>
            <person name="Weber N.D."/>
            <person name="Virtaneva K."/>
            <person name="Barbian K."/>
            <person name="Babar A."/>
            <person name="Rosenke K."/>
        </authorList>
    </citation>
    <scope>NUCLEOTIDE SEQUENCE [LARGE SCALE GENOMIC DNA]</scope>
    <source>
        <strain evidence="2">CBS 101.48</strain>
    </source>
</reference>
<dbReference type="GO" id="GO:0031146">
    <property type="term" value="P:SCF-dependent proteasomal ubiquitin-dependent protein catabolic process"/>
    <property type="evidence" value="ECO:0007669"/>
    <property type="project" value="TreeGrafter"/>
</dbReference>
<dbReference type="Gene3D" id="3.80.10.10">
    <property type="entry name" value="Ribonuclease Inhibitor"/>
    <property type="match status" value="1"/>
</dbReference>
<dbReference type="EMBL" id="LT555210">
    <property type="protein sequence ID" value="SAM09830.1"/>
    <property type="molecule type" value="Genomic_DNA"/>
</dbReference>
<evidence type="ECO:0000259" key="1">
    <source>
        <dbReference type="Pfam" id="PF12937"/>
    </source>
</evidence>
<gene>
    <name evidence="2" type="primary">ABSGL_15539.1 scaffold 17607</name>
</gene>
<evidence type="ECO:0000313" key="3">
    <source>
        <dbReference type="Proteomes" id="UP000078561"/>
    </source>
</evidence>
<dbReference type="InterPro" id="IPR032675">
    <property type="entry name" value="LRR_dom_sf"/>
</dbReference>
<name>A0A168TCH3_ABSGL</name>